<dbReference type="NCBIfam" id="TIGR00745">
    <property type="entry name" value="apbA_panE"/>
    <property type="match status" value="1"/>
</dbReference>
<feature type="domain" description="Ketopantoate reductase C-terminal" evidence="12">
    <location>
        <begin position="126"/>
        <end position="247"/>
    </location>
</feature>
<proteinExistence type="inferred from homology"/>
<protein>
    <recommendedName>
        <fullName evidence="4 10">2-dehydropantoate 2-reductase</fullName>
        <ecNumber evidence="3 10">1.1.1.169</ecNumber>
    </recommendedName>
    <alternativeName>
        <fullName evidence="8 10">Ketopantoate reductase</fullName>
    </alternativeName>
</protein>
<dbReference type="InterPro" id="IPR051402">
    <property type="entry name" value="KPR-Related"/>
</dbReference>
<dbReference type="SUPFAM" id="SSF48179">
    <property type="entry name" value="6-phosphogluconate dehydrogenase C-terminal domain-like"/>
    <property type="match status" value="1"/>
</dbReference>
<accession>A0AAU7QAU4</accession>
<evidence type="ECO:0000256" key="8">
    <source>
        <dbReference type="ARBA" id="ARBA00032024"/>
    </source>
</evidence>
<dbReference type="InterPro" id="IPR003710">
    <property type="entry name" value="ApbA"/>
</dbReference>
<sequence>MSLQPQLVSAGEITRSYDVILIAVKAYALEPVLESIAPAVGDDTLIMPILNGMKHLDILASRFGKAKLIGGLCKINGTLDDRGRVLQLTELHDLTYGEPDGAASERIARLDRFFQGAGFNARLSLNIISEMWEKWLLLASLGAITCLMRGNIGQVASAPGGNIFARAVIEEVLTVLMCAGYVRRENYFQQITNLLTMKESGQTSSMYRDLTQGYEIEADQIIGDLVNIAGRAGLSVPLLNATYANLAVYRAAHGFS</sequence>
<dbReference type="InterPro" id="IPR013752">
    <property type="entry name" value="KPA_reductase"/>
</dbReference>
<evidence type="ECO:0000256" key="6">
    <source>
        <dbReference type="ARBA" id="ARBA00022857"/>
    </source>
</evidence>
<comment type="similarity">
    <text evidence="2 10">Belongs to the ketopantoate reductase family.</text>
</comment>
<dbReference type="Gene3D" id="3.40.50.720">
    <property type="entry name" value="NAD(P)-binding Rossmann-like Domain"/>
    <property type="match status" value="1"/>
</dbReference>
<keyword evidence="5 10" id="KW-0566">Pantothenate biosynthesis</keyword>
<dbReference type="PANTHER" id="PTHR21708">
    <property type="entry name" value="PROBABLE 2-DEHYDROPANTOATE 2-REDUCTASE"/>
    <property type="match status" value="1"/>
</dbReference>
<dbReference type="InterPro" id="IPR013332">
    <property type="entry name" value="KPR_N"/>
</dbReference>
<evidence type="ECO:0000256" key="9">
    <source>
        <dbReference type="ARBA" id="ARBA00048793"/>
    </source>
</evidence>
<keyword evidence="6 10" id="KW-0521">NADP</keyword>
<comment type="catalytic activity">
    <reaction evidence="9 10">
        <text>(R)-pantoate + NADP(+) = 2-dehydropantoate + NADPH + H(+)</text>
        <dbReference type="Rhea" id="RHEA:16233"/>
        <dbReference type="ChEBI" id="CHEBI:11561"/>
        <dbReference type="ChEBI" id="CHEBI:15378"/>
        <dbReference type="ChEBI" id="CHEBI:15980"/>
        <dbReference type="ChEBI" id="CHEBI:57783"/>
        <dbReference type="ChEBI" id="CHEBI:58349"/>
        <dbReference type="EC" id="1.1.1.169"/>
    </reaction>
</comment>
<organism evidence="13">
    <name type="scientific">Acerihabitans sp. KWT182</name>
    <dbReference type="NCBI Taxonomy" id="3157919"/>
    <lineage>
        <taxon>Bacteria</taxon>
        <taxon>Pseudomonadati</taxon>
        <taxon>Pseudomonadota</taxon>
        <taxon>Gammaproteobacteria</taxon>
        <taxon>Enterobacterales</taxon>
        <taxon>Pectobacteriaceae</taxon>
        <taxon>Acerihabitans</taxon>
    </lineage>
</organism>
<dbReference type="EMBL" id="CP157947">
    <property type="protein sequence ID" value="XBS70185.1"/>
    <property type="molecule type" value="Genomic_DNA"/>
</dbReference>
<dbReference type="GO" id="GO:0015940">
    <property type="term" value="P:pantothenate biosynthetic process"/>
    <property type="evidence" value="ECO:0007669"/>
    <property type="project" value="UniProtKB-KW"/>
</dbReference>
<evidence type="ECO:0000256" key="4">
    <source>
        <dbReference type="ARBA" id="ARBA00019465"/>
    </source>
</evidence>
<dbReference type="Gene3D" id="1.10.1040.10">
    <property type="entry name" value="N-(1-d-carboxylethyl)-l-norvaline Dehydrogenase, domain 2"/>
    <property type="match status" value="1"/>
</dbReference>
<keyword evidence="7 10" id="KW-0560">Oxidoreductase</keyword>
<evidence type="ECO:0000256" key="2">
    <source>
        <dbReference type="ARBA" id="ARBA00007870"/>
    </source>
</evidence>
<dbReference type="SUPFAM" id="SSF51735">
    <property type="entry name" value="NAD(P)-binding Rossmann-fold domains"/>
    <property type="match status" value="1"/>
</dbReference>
<dbReference type="InterPro" id="IPR008927">
    <property type="entry name" value="6-PGluconate_DH-like_C_sf"/>
</dbReference>
<reference evidence="13" key="1">
    <citation type="submission" date="2024-06" db="EMBL/GenBank/DDBJ databases">
        <authorList>
            <person name="Coelho C."/>
            <person name="Bento M."/>
            <person name="Garcia E."/>
            <person name="Camelo A."/>
            <person name="Brandao I."/>
            <person name="Espirito Santo C."/>
            <person name="Trovao J."/>
            <person name="Verissimo A."/>
            <person name="Costa J."/>
            <person name="Tiago I."/>
        </authorList>
    </citation>
    <scope>NUCLEOTIDE SEQUENCE</scope>
    <source>
        <strain evidence="13">KWT182</strain>
    </source>
</reference>
<evidence type="ECO:0000259" key="12">
    <source>
        <dbReference type="Pfam" id="PF08546"/>
    </source>
</evidence>
<evidence type="ECO:0000313" key="13">
    <source>
        <dbReference type="EMBL" id="XBS70185.1"/>
    </source>
</evidence>
<gene>
    <name evidence="13" type="ORF">ABK905_02555</name>
</gene>
<evidence type="ECO:0000256" key="5">
    <source>
        <dbReference type="ARBA" id="ARBA00022655"/>
    </source>
</evidence>
<dbReference type="InterPro" id="IPR036291">
    <property type="entry name" value="NAD(P)-bd_dom_sf"/>
</dbReference>
<evidence type="ECO:0000256" key="10">
    <source>
        <dbReference type="RuleBase" id="RU362068"/>
    </source>
</evidence>
<dbReference type="Pfam" id="PF08546">
    <property type="entry name" value="ApbA_C"/>
    <property type="match status" value="1"/>
</dbReference>
<dbReference type="PANTHER" id="PTHR21708:SF26">
    <property type="entry name" value="2-DEHYDROPANTOATE 2-REDUCTASE"/>
    <property type="match status" value="1"/>
</dbReference>
<dbReference type="Pfam" id="PF02558">
    <property type="entry name" value="ApbA"/>
    <property type="match status" value="1"/>
</dbReference>
<dbReference type="GO" id="GO:0005737">
    <property type="term" value="C:cytoplasm"/>
    <property type="evidence" value="ECO:0007669"/>
    <property type="project" value="TreeGrafter"/>
</dbReference>
<name>A0AAU7QAU4_9GAMM</name>
<evidence type="ECO:0000256" key="3">
    <source>
        <dbReference type="ARBA" id="ARBA00013014"/>
    </source>
</evidence>
<comment type="function">
    <text evidence="10">Catalyzes the NADPH-dependent reduction of ketopantoate into pantoic acid.</text>
</comment>
<dbReference type="AlphaFoldDB" id="A0AAU7QAU4"/>
<dbReference type="EC" id="1.1.1.169" evidence="3 10"/>
<feature type="domain" description="Ketopantoate reductase N-terminal" evidence="11">
    <location>
        <begin position="12"/>
        <end position="99"/>
    </location>
</feature>
<dbReference type="GO" id="GO:0008677">
    <property type="term" value="F:2-dehydropantoate 2-reductase activity"/>
    <property type="evidence" value="ECO:0007669"/>
    <property type="project" value="UniProtKB-EC"/>
</dbReference>
<dbReference type="InterPro" id="IPR013328">
    <property type="entry name" value="6PGD_dom2"/>
</dbReference>
<comment type="pathway">
    <text evidence="1 10">Cofactor biosynthesis; (R)-pantothenate biosynthesis; (R)-pantoate from 3-methyl-2-oxobutanoate: step 2/2.</text>
</comment>
<dbReference type="FunFam" id="1.10.1040.10:FF:000017">
    <property type="entry name" value="2-dehydropantoate 2-reductase"/>
    <property type="match status" value="1"/>
</dbReference>
<evidence type="ECO:0000256" key="7">
    <source>
        <dbReference type="ARBA" id="ARBA00023002"/>
    </source>
</evidence>
<evidence type="ECO:0000259" key="11">
    <source>
        <dbReference type="Pfam" id="PF02558"/>
    </source>
</evidence>
<evidence type="ECO:0000256" key="1">
    <source>
        <dbReference type="ARBA" id="ARBA00004994"/>
    </source>
</evidence>